<reference evidence="3 4" key="1">
    <citation type="journal article" date="2016" name="Environ. Microbiol.">
        <title>Genomic resolution of a cold subsurface aquifer community provides metabolic insights for novel microbes adapted to high CO concentrations.</title>
        <authorList>
            <person name="Probst A.J."/>
            <person name="Castelle C.J."/>
            <person name="Singh A."/>
            <person name="Brown C.T."/>
            <person name="Anantharaman K."/>
            <person name="Sharon I."/>
            <person name="Hug L.A."/>
            <person name="Burstein D."/>
            <person name="Emerson J.B."/>
            <person name="Thomas B.C."/>
            <person name="Banfield J.F."/>
        </authorList>
    </citation>
    <scope>NUCLEOTIDE SEQUENCE [LARGE SCALE GENOMIC DNA]</scope>
    <source>
        <strain evidence="3">CG2_30_40_21</strain>
    </source>
</reference>
<gene>
    <name evidence="3" type="ORF">AUJ95_00075</name>
</gene>
<protein>
    <recommendedName>
        <fullName evidence="2">Double zinc ribbon domain-containing protein</fullName>
    </recommendedName>
</protein>
<dbReference type="PANTHER" id="PTHR47505">
    <property type="entry name" value="DNA UTILIZATION PROTEIN YHGH"/>
    <property type="match status" value="1"/>
</dbReference>
<feature type="domain" description="Double zinc ribbon" evidence="2">
    <location>
        <begin position="16"/>
        <end position="78"/>
    </location>
</feature>
<proteinExistence type="inferred from homology"/>
<dbReference type="SUPFAM" id="SSF53271">
    <property type="entry name" value="PRTase-like"/>
    <property type="match status" value="1"/>
</dbReference>
<dbReference type="InterPro" id="IPR000836">
    <property type="entry name" value="PRTase_dom"/>
</dbReference>
<dbReference type="InterPro" id="IPR029057">
    <property type="entry name" value="PRTase-like"/>
</dbReference>
<dbReference type="Proteomes" id="UP000183085">
    <property type="component" value="Unassembled WGS sequence"/>
</dbReference>
<dbReference type="STRING" id="1817895.AUJ95_00075"/>
<evidence type="ECO:0000313" key="3">
    <source>
        <dbReference type="EMBL" id="OIP43814.1"/>
    </source>
</evidence>
<dbReference type="InterPro" id="IPR044005">
    <property type="entry name" value="DZR_2"/>
</dbReference>
<dbReference type="InterPro" id="IPR051910">
    <property type="entry name" value="ComF/GntX_DNA_util-trans"/>
</dbReference>
<name>A0A1J5EKC1_9BACT</name>
<dbReference type="Pfam" id="PF18912">
    <property type="entry name" value="DZR_2"/>
    <property type="match status" value="1"/>
</dbReference>
<accession>A0A1J5EKC1</accession>
<comment type="similarity">
    <text evidence="1">Belongs to the ComF/GntX family.</text>
</comment>
<sequence>MLQLLPMAKTLLWGLFNLIFPAECSLCSNPLEMIKERYICSNCLEKIVPIELPVCDKCGKPLVSSFSRLQHPLCRECRTMRRYFTFARAVGTYEGVLKKAIWLFKYEGKTGLQNILGHLMVDSIIHLEWINKIDIIVPIPLCKARLRKRGYNQSALLAGFIGKKLSIPVSRNNLKRIKATITQASLKRNQRIRNVYNAFCIQQPKEFSGKRVLLIDDVFTTGATSNECSRILKKSGASDIFVLTIARGV</sequence>
<evidence type="ECO:0000313" key="4">
    <source>
        <dbReference type="Proteomes" id="UP000183085"/>
    </source>
</evidence>
<dbReference type="CDD" id="cd06223">
    <property type="entry name" value="PRTases_typeI"/>
    <property type="match status" value="1"/>
</dbReference>
<organism evidence="3 4">
    <name type="scientific">Candidatus Desantisbacteria bacterium CG2_30_40_21</name>
    <dbReference type="NCBI Taxonomy" id="1817895"/>
    <lineage>
        <taxon>Bacteria</taxon>
        <taxon>Candidatus Desantisiibacteriota</taxon>
    </lineage>
</organism>
<evidence type="ECO:0000259" key="2">
    <source>
        <dbReference type="Pfam" id="PF18912"/>
    </source>
</evidence>
<dbReference type="AlphaFoldDB" id="A0A1J5EKC1"/>
<dbReference type="Gene3D" id="3.40.50.2020">
    <property type="match status" value="1"/>
</dbReference>
<dbReference type="EMBL" id="MNYI01000003">
    <property type="protein sequence ID" value="OIP43814.1"/>
    <property type="molecule type" value="Genomic_DNA"/>
</dbReference>
<comment type="caution">
    <text evidence="3">The sequence shown here is derived from an EMBL/GenBank/DDBJ whole genome shotgun (WGS) entry which is preliminary data.</text>
</comment>
<dbReference type="PANTHER" id="PTHR47505:SF1">
    <property type="entry name" value="DNA UTILIZATION PROTEIN YHGH"/>
    <property type="match status" value="1"/>
</dbReference>
<evidence type="ECO:0000256" key="1">
    <source>
        <dbReference type="ARBA" id="ARBA00008007"/>
    </source>
</evidence>